<reference evidence="1" key="2">
    <citation type="journal article" date="2015" name="Fish Shellfish Immunol.">
        <title>Early steps in the European eel (Anguilla anguilla)-Vibrio vulnificus interaction in the gills: Role of the RtxA13 toxin.</title>
        <authorList>
            <person name="Callol A."/>
            <person name="Pajuelo D."/>
            <person name="Ebbesson L."/>
            <person name="Teles M."/>
            <person name="MacKenzie S."/>
            <person name="Amaro C."/>
        </authorList>
    </citation>
    <scope>NUCLEOTIDE SEQUENCE</scope>
</reference>
<accession>A0A0E9PZ35</accession>
<dbReference type="EMBL" id="GBXM01098843">
    <property type="protein sequence ID" value="JAH09734.1"/>
    <property type="molecule type" value="Transcribed_RNA"/>
</dbReference>
<name>A0A0E9PZ35_ANGAN</name>
<protein>
    <submittedName>
        <fullName evidence="1">Uncharacterized protein</fullName>
    </submittedName>
</protein>
<organism evidence="1">
    <name type="scientific">Anguilla anguilla</name>
    <name type="common">European freshwater eel</name>
    <name type="synonym">Muraena anguilla</name>
    <dbReference type="NCBI Taxonomy" id="7936"/>
    <lineage>
        <taxon>Eukaryota</taxon>
        <taxon>Metazoa</taxon>
        <taxon>Chordata</taxon>
        <taxon>Craniata</taxon>
        <taxon>Vertebrata</taxon>
        <taxon>Euteleostomi</taxon>
        <taxon>Actinopterygii</taxon>
        <taxon>Neopterygii</taxon>
        <taxon>Teleostei</taxon>
        <taxon>Anguilliformes</taxon>
        <taxon>Anguillidae</taxon>
        <taxon>Anguilla</taxon>
    </lineage>
</organism>
<sequence>MHTSTTETTLKTPQCKRASSCLMICFQKLLKCK</sequence>
<evidence type="ECO:0000313" key="1">
    <source>
        <dbReference type="EMBL" id="JAH09734.1"/>
    </source>
</evidence>
<dbReference type="AlphaFoldDB" id="A0A0E9PZ35"/>
<proteinExistence type="predicted"/>
<reference evidence="1" key="1">
    <citation type="submission" date="2014-11" db="EMBL/GenBank/DDBJ databases">
        <authorList>
            <person name="Amaro Gonzalez C."/>
        </authorList>
    </citation>
    <scope>NUCLEOTIDE SEQUENCE</scope>
</reference>